<dbReference type="PANTHER" id="PTHR43248:SF29">
    <property type="entry name" value="TRIPEPTIDYL AMINOPEPTIDASE"/>
    <property type="match status" value="1"/>
</dbReference>
<dbReference type="RefSeq" id="WP_196398609.1">
    <property type="nucleotide sequence ID" value="NZ_JADNYM010000036.1"/>
</dbReference>
<protein>
    <submittedName>
        <fullName evidence="5">Alpha/beta fold hydrolase</fullName>
    </submittedName>
</protein>
<accession>A0A931CSL3</accession>
<dbReference type="InterPro" id="IPR013595">
    <property type="entry name" value="Pept_S33_TAP-like_C"/>
</dbReference>
<comment type="similarity">
    <text evidence="1">Belongs to the peptidase S33 family.</text>
</comment>
<evidence type="ECO:0000313" key="5">
    <source>
        <dbReference type="EMBL" id="MBG0741680.1"/>
    </source>
</evidence>
<dbReference type="InterPro" id="IPR029058">
    <property type="entry name" value="AB_hydrolase_fold"/>
</dbReference>
<dbReference type="SUPFAM" id="SSF53474">
    <property type="entry name" value="alpha/beta-Hydrolases"/>
    <property type="match status" value="1"/>
</dbReference>
<dbReference type="PANTHER" id="PTHR43248">
    <property type="entry name" value="2-SUCCINYL-6-HYDROXY-2,4-CYCLOHEXADIENE-1-CARBOXYLATE SYNTHASE"/>
    <property type="match status" value="1"/>
</dbReference>
<keyword evidence="3 5" id="KW-0378">Hydrolase</keyword>
<gene>
    <name evidence="5" type="ORF">IV500_20175</name>
</gene>
<dbReference type="InterPro" id="IPR051601">
    <property type="entry name" value="Serine_prot/Carboxylest_S33"/>
</dbReference>
<dbReference type="EMBL" id="JADNYM010000036">
    <property type="protein sequence ID" value="MBG0741680.1"/>
    <property type="molecule type" value="Genomic_DNA"/>
</dbReference>
<evidence type="ECO:0000256" key="2">
    <source>
        <dbReference type="ARBA" id="ARBA00022729"/>
    </source>
</evidence>
<evidence type="ECO:0000313" key="6">
    <source>
        <dbReference type="Proteomes" id="UP000655366"/>
    </source>
</evidence>
<dbReference type="GO" id="GO:0016787">
    <property type="term" value="F:hydrolase activity"/>
    <property type="evidence" value="ECO:0007669"/>
    <property type="project" value="UniProtKB-KW"/>
</dbReference>
<evidence type="ECO:0000256" key="3">
    <source>
        <dbReference type="ARBA" id="ARBA00022801"/>
    </source>
</evidence>
<keyword evidence="6" id="KW-1185">Reference proteome</keyword>
<dbReference type="Gene3D" id="3.40.50.1820">
    <property type="entry name" value="alpha/beta hydrolase"/>
    <property type="match status" value="1"/>
</dbReference>
<evidence type="ECO:0000256" key="1">
    <source>
        <dbReference type="ARBA" id="ARBA00010088"/>
    </source>
</evidence>
<feature type="domain" description="Peptidase S33 tripeptidyl aminopeptidase-like C-terminal" evidence="4">
    <location>
        <begin position="442"/>
        <end position="543"/>
    </location>
</feature>
<reference evidence="5 6" key="1">
    <citation type="submission" date="2020-11" db="EMBL/GenBank/DDBJ databases">
        <title>Arthrobacter antarcticus sp. nov., isolated from Antarctic Soil.</title>
        <authorList>
            <person name="Li J."/>
        </authorList>
    </citation>
    <scope>NUCLEOTIDE SEQUENCE [LARGE SCALE GENOMIC DNA]</scope>
    <source>
        <strain evidence="5 6">Z1-20</strain>
    </source>
</reference>
<dbReference type="Pfam" id="PF08386">
    <property type="entry name" value="Abhydrolase_4"/>
    <property type="match status" value="1"/>
</dbReference>
<proteinExistence type="inferred from homology"/>
<name>A0A931CSL3_9MICC</name>
<evidence type="ECO:0000259" key="4">
    <source>
        <dbReference type="Pfam" id="PF08386"/>
    </source>
</evidence>
<organism evidence="5 6">
    <name type="scientific">Arthrobacter terrae</name>
    <dbReference type="NCBI Taxonomy" id="2935737"/>
    <lineage>
        <taxon>Bacteria</taxon>
        <taxon>Bacillati</taxon>
        <taxon>Actinomycetota</taxon>
        <taxon>Actinomycetes</taxon>
        <taxon>Micrococcales</taxon>
        <taxon>Micrococcaceae</taxon>
        <taxon>Arthrobacter</taxon>
    </lineage>
</organism>
<keyword evidence="2" id="KW-0732">Signal</keyword>
<sequence>MNAVPPFRHRLLRRRRRAVGSRAVGSRAVGSRAVGSRAVGLIAAAVAGALLLSSCTLLAPSKEAAPSISSAAPENLVGTPAELNSYYTQSVTWNGCEKSFECTTVKVPLDYAAPQGKSISLALIRLAATGEKQGSLLVNPGGPGASGYNMVRDGGKTYFSAKLRGAYDVVGFDPRGVQRSSPVQCVDDATQDKERQESFDLDTDAGLAGYEAEHKADTAQCEAKSGGVLPYIDTESSAKDMDVIRAVLNDKKLNYMGFSYGTKLGATYAGLFPHNVGRFSLDGALDPSLTDADITMGQAAGFEQAIHSWAAHCLQDAKCPVSGTPEQAVQQIRDLNASYVDNPQKTKDGRLVTAEEFTGALAFAMYSTDLWDPLESALTTAFKGDSNAILTLADYSADRDASGHYTTNTAAAFTAINCLDYPMETNVAAMRSQSQELQKVSPTFGKMLGYSGLTCKDWPAPVVDKPAKVTADGAGPILVIGTTRDPATPYQWAQSLSAQLSSGVLVTWDGDGHTAYGRANDCLTNAVDGYFVDGKVPADKTRC</sequence>
<dbReference type="Proteomes" id="UP000655366">
    <property type="component" value="Unassembled WGS sequence"/>
</dbReference>
<dbReference type="AlphaFoldDB" id="A0A931CSL3"/>
<comment type="caution">
    <text evidence="5">The sequence shown here is derived from an EMBL/GenBank/DDBJ whole genome shotgun (WGS) entry which is preliminary data.</text>
</comment>